<name>A0A0L8AJ68_9BACT</name>
<reference evidence="4" key="1">
    <citation type="submission" date="2014-11" db="EMBL/GenBank/DDBJ databases">
        <title>Genome sequencing of Roseivirga sp. D-25.</title>
        <authorList>
            <person name="Selvaratnam C."/>
            <person name="Thevarajoo S."/>
            <person name="Goh K.M."/>
            <person name="Eee R."/>
            <person name="Chan K.-G."/>
            <person name="Chong C.S."/>
        </authorList>
    </citation>
    <scope>NUCLEOTIDE SEQUENCE [LARGE SCALE GENOMIC DNA]</scope>
    <source>
        <strain evidence="4">D-25</strain>
    </source>
</reference>
<dbReference type="InterPro" id="IPR003961">
    <property type="entry name" value="FN3_dom"/>
</dbReference>
<dbReference type="Pfam" id="PF00041">
    <property type="entry name" value="fn3"/>
    <property type="match status" value="1"/>
</dbReference>
<dbReference type="SMART" id="SM00060">
    <property type="entry name" value="FN3"/>
    <property type="match status" value="1"/>
</dbReference>
<dbReference type="CDD" id="cd00063">
    <property type="entry name" value="FN3"/>
    <property type="match status" value="1"/>
</dbReference>
<feature type="domain" description="Fibronectin type-III" evidence="2">
    <location>
        <begin position="38"/>
        <end position="131"/>
    </location>
</feature>
<dbReference type="Proteomes" id="UP000036908">
    <property type="component" value="Unassembled WGS sequence"/>
</dbReference>
<gene>
    <name evidence="3" type="ORF">OB69_12690</name>
</gene>
<proteinExistence type="predicted"/>
<dbReference type="PROSITE" id="PS50853">
    <property type="entry name" value="FN3"/>
    <property type="match status" value="1"/>
</dbReference>
<protein>
    <recommendedName>
        <fullName evidence="2">Fibronectin type-III domain-containing protein</fullName>
    </recommendedName>
</protein>
<keyword evidence="4" id="KW-1185">Reference proteome</keyword>
<keyword evidence="1" id="KW-0732">Signal</keyword>
<evidence type="ECO:0000313" key="3">
    <source>
        <dbReference type="EMBL" id="KOF02281.1"/>
    </source>
</evidence>
<dbReference type="EMBL" id="JSVA01000014">
    <property type="protein sequence ID" value="KOF02281.1"/>
    <property type="molecule type" value="Genomic_DNA"/>
</dbReference>
<sequence>MKMINKKTSVLKMISFALLLTVLFSVNACKDDDDPAPSVASPTVNAATEIAATTFKVSWTEVTGADKYLLDVSKEAHFGTKVTSFDKKEITTTSATVTGLTAKTKYYYRVYAKKGTVTSTPSTVKSATTIE</sequence>
<feature type="chain" id="PRO_5005579999" description="Fibronectin type-III domain-containing protein" evidence="1">
    <location>
        <begin position="29"/>
        <end position="131"/>
    </location>
</feature>
<evidence type="ECO:0000256" key="1">
    <source>
        <dbReference type="SAM" id="SignalP"/>
    </source>
</evidence>
<dbReference type="SUPFAM" id="SSF49265">
    <property type="entry name" value="Fibronectin type III"/>
    <property type="match status" value="1"/>
</dbReference>
<evidence type="ECO:0000313" key="4">
    <source>
        <dbReference type="Proteomes" id="UP000036908"/>
    </source>
</evidence>
<dbReference type="InterPro" id="IPR036116">
    <property type="entry name" value="FN3_sf"/>
</dbReference>
<feature type="signal peptide" evidence="1">
    <location>
        <begin position="1"/>
        <end position="28"/>
    </location>
</feature>
<evidence type="ECO:0000259" key="2">
    <source>
        <dbReference type="PROSITE" id="PS50853"/>
    </source>
</evidence>
<dbReference type="InterPro" id="IPR013783">
    <property type="entry name" value="Ig-like_fold"/>
</dbReference>
<accession>A0A0L8AJ68</accession>
<dbReference type="PATRIC" id="fig|1566026.4.peg.833"/>
<dbReference type="OrthoDB" id="9803616at2"/>
<dbReference type="AlphaFoldDB" id="A0A0L8AJ68"/>
<comment type="caution">
    <text evidence="3">The sequence shown here is derived from an EMBL/GenBank/DDBJ whole genome shotgun (WGS) entry which is preliminary data.</text>
</comment>
<organism evidence="3 4">
    <name type="scientific">Roseivirga seohaensis subsp. aquiponti</name>
    <dbReference type="NCBI Taxonomy" id="1566026"/>
    <lineage>
        <taxon>Bacteria</taxon>
        <taxon>Pseudomonadati</taxon>
        <taxon>Bacteroidota</taxon>
        <taxon>Cytophagia</taxon>
        <taxon>Cytophagales</taxon>
        <taxon>Roseivirgaceae</taxon>
        <taxon>Roseivirga</taxon>
    </lineage>
</organism>
<dbReference type="Gene3D" id="2.60.40.10">
    <property type="entry name" value="Immunoglobulins"/>
    <property type="match status" value="1"/>
</dbReference>